<dbReference type="EMBL" id="PQXJ01000274">
    <property type="protein sequence ID" value="TGO54207.1"/>
    <property type="molecule type" value="Genomic_DNA"/>
</dbReference>
<gene>
    <name evidence="2" type="ORF">BOTNAR_0274g00010</name>
</gene>
<keyword evidence="1" id="KW-0812">Transmembrane</keyword>
<name>A0A4Z1IBY8_9HELO</name>
<evidence type="ECO:0000313" key="3">
    <source>
        <dbReference type="Proteomes" id="UP000297452"/>
    </source>
</evidence>
<feature type="transmembrane region" description="Helical" evidence="1">
    <location>
        <begin position="19"/>
        <end position="43"/>
    </location>
</feature>
<keyword evidence="1" id="KW-1133">Transmembrane helix</keyword>
<dbReference type="OrthoDB" id="3499167at2759"/>
<proteinExistence type="predicted"/>
<dbReference type="AlphaFoldDB" id="A0A4Z1IBY8"/>
<organism evidence="2 3">
    <name type="scientific">Botryotinia narcissicola</name>
    <dbReference type="NCBI Taxonomy" id="278944"/>
    <lineage>
        <taxon>Eukaryota</taxon>
        <taxon>Fungi</taxon>
        <taxon>Dikarya</taxon>
        <taxon>Ascomycota</taxon>
        <taxon>Pezizomycotina</taxon>
        <taxon>Leotiomycetes</taxon>
        <taxon>Helotiales</taxon>
        <taxon>Sclerotiniaceae</taxon>
        <taxon>Botryotinia</taxon>
    </lineage>
</organism>
<keyword evidence="3" id="KW-1185">Reference proteome</keyword>
<reference evidence="2 3" key="1">
    <citation type="submission" date="2017-12" db="EMBL/GenBank/DDBJ databases">
        <title>Comparative genomics of Botrytis spp.</title>
        <authorList>
            <person name="Valero-Jimenez C.A."/>
            <person name="Tapia P."/>
            <person name="Veloso J."/>
            <person name="Silva-Moreno E."/>
            <person name="Staats M."/>
            <person name="Valdes J.H."/>
            <person name="Van Kan J.A.L."/>
        </authorList>
    </citation>
    <scope>NUCLEOTIDE SEQUENCE [LARGE SCALE GENOMIC DNA]</scope>
    <source>
        <strain evidence="2 3">MUCL2120</strain>
    </source>
</reference>
<evidence type="ECO:0000313" key="2">
    <source>
        <dbReference type="EMBL" id="TGO54207.1"/>
    </source>
</evidence>
<evidence type="ECO:0000256" key="1">
    <source>
        <dbReference type="SAM" id="Phobius"/>
    </source>
</evidence>
<protein>
    <submittedName>
        <fullName evidence="2">Uncharacterized protein</fullName>
    </submittedName>
</protein>
<sequence>MDSATSITYPNHSNSSISGLVFCVAGAVLVFILIFVFCGYGCLKKRKLEAQISREEKAQARARRLEQFAMIKVPLNAYLAKS</sequence>
<keyword evidence="1" id="KW-0472">Membrane</keyword>
<comment type="caution">
    <text evidence="2">The sequence shown here is derived from an EMBL/GenBank/DDBJ whole genome shotgun (WGS) entry which is preliminary data.</text>
</comment>
<dbReference type="Proteomes" id="UP000297452">
    <property type="component" value="Unassembled WGS sequence"/>
</dbReference>
<accession>A0A4Z1IBY8</accession>